<proteinExistence type="predicted"/>
<organism evidence="2 3">
    <name type="scientific">Arboricoccus pini</name>
    <dbReference type="NCBI Taxonomy" id="1963835"/>
    <lineage>
        <taxon>Bacteria</taxon>
        <taxon>Pseudomonadati</taxon>
        <taxon>Pseudomonadota</taxon>
        <taxon>Alphaproteobacteria</taxon>
        <taxon>Geminicoccales</taxon>
        <taxon>Geminicoccaceae</taxon>
        <taxon>Arboricoccus</taxon>
    </lineage>
</organism>
<reference evidence="2 3" key="1">
    <citation type="submission" date="2017-06" db="EMBL/GenBank/DDBJ databases">
        <authorList>
            <person name="Kim H.J."/>
            <person name="Triplett B.A."/>
        </authorList>
    </citation>
    <scope>NUCLEOTIDE SEQUENCE [LARGE SCALE GENOMIC DNA]</scope>
    <source>
        <strain evidence="2 3">B29T1</strain>
    </source>
</reference>
<keyword evidence="1" id="KW-0812">Transmembrane</keyword>
<evidence type="ECO:0000313" key="2">
    <source>
        <dbReference type="EMBL" id="SNB63504.1"/>
    </source>
</evidence>
<keyword evidence="3" id="KW-1185">Reference proteome</keyword>
<dbReference type="AlphaFoldDB" id="A0A212QVA2"/>
<name>A0A212QVA2_9PROT</name>
<gene>
    <name evidence="2" type="ORF">SAMN07250955_103347</name>
</gene>
<dbReference type="Proteomes" id="UP000197065">
    <property type="component" value="Unassembled WGS sequence"/>
</dbReference>
<evidence type="ECO:0000256" key="1">
    <source>
        <dbReference type="SAM" id="Phobius"/>
    </source>
</evidence>
<feature type="transmembrane region" description="Helical" evidence="1">
    <location>
        <begin position="35"/>
        <end position="57"/>
    </location>
</feature>
<dbReference type="EMBL" id="FYEH01000003">
    <property type="protein sequence ID" value="SNB63504.1"/>
    <property type="molecule type" value="Genomic_DNA"/>
</dbReference>
<keyword evidence="1" id="KW-0472">Membrane</keyword>
<protein>
    <submittedName>
        <fullName evidence="2">Uncharacterized protein</fullName>
    </submittedName>
</protein>
<evidence type="ECO:0000313" key="3">
    <source>
        <dbReference type="Proteomes" id="UP000197065"/>
    </source>
</evidence>
<dbReference type="RefSeq" id="WP_088560560.1">
    <property type="nucleotide sequence ID" value="NZ_FYEH01000003.1"/>
</dbReference>
<accession>A0A212QVA2</accession>
<sequence>MPFADDRLFPLVALLCALCWLLTQSGWLSRRASRFLLRVAILLLVTGIAVAIVKALAMGLS</sequence>
<keyword evidence="1" id="KW-1133">Transmembrane helix</keyword>